<feature type="region of interest" description="Disordered" evidence="1">
    <location>
        <begin position="46"/>
        <end position="85"/>
    </location>
</feature>
<feature type="non-terminal residue" evidence="2">
    <location>
        <position position="1"/>
    </location>
</feature>
<evidence type="ECO:0000313" key="2">
    <source>
        <dbReference type="EMBL" id="KAK0069591.1"/>
    </source>
</evidence>
<reference evidence="2" key="2">
    <citation type="submission" date="2023-04" db="EMBL/GenBank/DDBJ databases">
        <authorList>
            <person name="Bu L."/>
            <person name="Lu L."/>
            <person name="Laidemitt M.R."/>
            <person name="Zhang S.M."/>
            <person name="Mutuku M."/>
            <person name="Mkoji G."/>
            <person name="Steinauer M."/>
            <person name="Loker E.S."/>
        </authorList>
    </citation>
    <scope>NUCLEOTIDE SEQUENCE</scope>
    <source>
        <strain evidence="2">KasaAsao</strain>
        <tissue evidence="2">Whole Snail</tissue>
    </source>
</reference>
<organism evidence="2 3">
    <name type="scientific">Biomphalaria pfeifferi</name>
    <name type="common">Bloodfluke planorb</name>
    <name type="synonym">Freshwater snail</name>
    <dbReference type="NCBI Taxonomy" id="112525"/>
    <lineage>
        <taxon>Eukaryota</taxon>
        <taxon>Metazoa</taxon>
        <taxon>Spiralia</taxon>
        <taxon>Lophotrochozoa</taxon>
        <taxon>Mollusca</taxon>
        <taxon>Gastropoda</taxon>
        <taxon>Heterobranchia</taxon>
        <taxon>Euthyneura</taxon>
        <taxon>Panpulmonata</taxon>
        <taxon>Hygrophila</taxon>
        <taxon>Lymnaeoidea</taxon>
        <taxon>Planorbidae</taxon>
        <taxon>Biomphalaria</taxon>
    </lineage>
</organism>
<comment type="caution">
    <text evidence="2">The sequence shown here is derived from an EMBL/GenBank/DDBJ whole genome shotgun (WGS) entry which is preliminary data.</text>
</comment>
<protein>
    <submittedName>
        <fullName evidence="2">Uncharacterized protein</fullName>
    </submittedName>
</protein>
<gene>
    <name evidence="2" type="ORF">Bpfe_000768</name>
</gene>
<evidence type="ECO:0000256" key="1">
    <source>
        <dbReference type="SAM" id="MobiDB-lite"/>
    </source>
</evidence>
<reference evidence="2" key="1">
    <citation type="journal article" date="2023" name="PLoS Negl. Trop. Dis.">
        <title>A genome sequence for Biomphalaria pfeifferi, the major vector snail for the human-infecting parasite Schistosoma mansoni.</title>
        <authorList>
            <person name="Bu L."/>
            <person name="Lu L."/>
            <person name="Laidemitt M.R."/>
            <person name="Zhang S.M."/>
            <person name="Mutuku M."/>
            <person name="Mkoji G."/>
            <person name="Steinauer M."/>
            <person name="Loker E.S."/>
        </authorList>
    </citation>
    <scope>NUCLEOTIDE SEQUENCE</scope>
    <source>
        <strain evidence="2">KasaAsao</strain>
    </source>
</reference>
<dbReference type="AlphaFoldDB" id="A0AAD8FNB1"/>
<sequence>HQLPFETLYSDVHNQYELIVCCVQFSLAISQYTFVDIGPKSMTNCGNKNQSQQNEANGETVSLADEKKPFNTSEINSLPFSFNPP</sequence>
<keyword evidence="3" id="KW-1185">Reference proteome</keyword>
<proteinExistence type="predicted"/>
<feature type="compositionally biased region" description="Polar residues" evidence="1">
    <location>
        <begin position="46"/>
        <end position="60"/>
    </location>
</feature>
<dbReference type="EMBL" id="JASAOG010000002">
    <property type="protein sequence ID" value="KAK0069591.1"/>
    <property type="molecule type" value="Genomic_DNA"/>
</dbReference>
<accession>A0AAD8FNB1</accession>
<dbReference type="Proteomes" id="UP001233172">
    <property type="component" value="Unassembled WGS sequence"/>
</dbReference>
<feature type="compositionally biased region" description="Polar residues" evidence="1">
    <location>
        <begin position="70"/>
        <end position="85"/>
    </location>
</feature>
<evidence type="ECO:0000313" key="3">
    <source>
        <dbReference type="Proteomes" id="UP001233172"/>
    </source>
</evidence>
<name>A0AAD8FNB1_BIOPF</name>